<dbReference type="KEGG" id="abat:CFX1CAM_0622"/>
<gene>
    <name evidence="1" type="ORF">CFX1CAM_0622</name>
</gene>
<keyword evidence="2" id="KW-1185">Reference proteome</keyword>
<accession>A0A1Y6K4A6</accession>
<dbReference type="EMBL" id="LT859958">
    <property type="protein sequence ID" value="SMX53687.1"/>
    <property type="molecule type" value="Genomic_DNA"/>
</dbReference>
<reference evidence="2" key="1">
    <citation type="submission" date="2017-05" db="EMBL/GenBank/DDBJ databases">
        <authorList>
            <person name="Kirkegaard R."/>
            <person name="Mcilroy J S."/>
        </authorList>
    </citation>
    <scope>NUCLEOTIDE SEQUENCE [LARGE SCALE GENOMIC DNA]</scope>
</reference>
<evidence type="ECO:0000313" key="2">
    <source>
        <dbReference type="Proteomes" id="UP000195514"/>
    </source>
</evidence>
<evidence type="ECO:0000313" key="1">
    <source>
        <dbReference type="EMBL" id="SMX53687.1"/>
    </source>
</evidence>
<dbReference type="AlphaFoldDB" id="A0A1Y6K4A6"/>
<organism evidence="1 2">
    <name type="scientific">Candidatus Brevifilum fermentans</name>
    <dbReference type="NCBI Taxonomy" id="1986204"/>
    <lineage>
        <taxon>Bacteria</taxon>
        <taxon>Bacillati</taxon>
        <taxon>Chloroflexota</taxon>
        <taxon>Anaerolineae</taxon>
        <taxon>Anaerolineales</taxon>
        <taxon>Anaerolineaceae</taxon>
        <taxon>Candidatus Brevifilum</taxon>
    </lineage>
</organism>
<proteinExistence type="predicted"/>
<sequence length="64" mass="7389">MRFAVGLTRAFHIGALDDVGVYSLRNLRCLTHLNLIVYNPLGYNLPDIDYYKNIESWLICSIKD</sequence>
<name>A0A1Y6K4A6_9CHLR</name>
<protein>
    <submittedName>
        <fullName evidence="1">Uncharacterized protein</fullName>
    </submittedName>
</protein>
<dbReference type="Proteomes" id="UP000195514">
    <property type="component" value="Chromosome I"/>
</dbReference>